<proteinExistence type="predicted"/>
<organism evidence="1 2">
    <name type="scientific">Bacillus mycoides</name>
    <dbReference type="NCBI Taxonomy" id="1405"/>
    <lineage>
        <taxon>Bacteria</taxon>
        <taxon>Bacillati</taxon>
        <taxon>Bacillota</taxon>
        <taxon>Bacilli</taxon>
        <taxon>Bacillales</taxon>
        <taxon>Bacillaceae</taxon>
        <taxon>Bacillus</taxon>
        <taxon>Bacillus cereus group</taxon>
    </lineage>
</organism>
<sequence length="137" mass="16207">MCISNVYSKYEKNIYHKGDKEMYFVNEEHERNYLKLLDARSVEPSDDPQYETSFYITAYPEIYKCFDWGTCKVEYSPLGELIYSQGDKKGINPDALTGTTLPLAKAGQSLFNGYNWSINYWRKCIFLYCRRHYTCFC</sequence>
<evidence type="ECO:0000313" key="2">
    <source>
        <dbReference type="Proteomes" id="UP000437562"/>
    </source>
</evidence>
<reference evidence="1 2" key="1">
    <citation type="submission" date="2019-10" db="EMBL/GenBank/DDBJ databases">
        <authorList>
            <person name="Karimi E."/>
        </authorList>
    </citation>
    <scope>NUCLEOTIDE SEQUENCE [LARGE SCALE GENOMIC DNA]</scope>
    <source>
        <strain evidence="1">Bacillus sp. 71</strain>
    </source>
</reference>
<dbReference type="EMBL" id="CABWMC010000029">
    <property type="protein sequence ID" value="VXC62317.1"/>
    <property type="molecule type" value="Genomic_DNA"/>
</dbReference>
<dbReference type="RefSeq" id="WP_157404386.1">
    <property type="nucleotide sequence ID" value="NZ_CP036025.1"/>
</dbReference>
<name>A0A654A3A3_BACMY</name>
<evidence type="ECO:0000313" key="1">
    <source>
        <dbReference type="EMBL" id="VXC62317.1"/>
    </source>
</evidence>
<dbReference type="AlphaFoldDB" id="A0A654A3A3"/>
<accession>A0A654A3A3</accession>
<protein>
    <submittedName>
        <fullName evidence="1">Uncharacterized protein</fullName>
    </submittedName>
</protein>
<dbReference type="Proteomes" id="UP000437562">
    <property type="component" value="Unassembled WGS sequence"/>
</dbReference>
<gene>
    <name evidence="1" type="ORF">BACI71_40456</name>
</gene>